<evidence type="ECO:0000259" key="3">
    <source>
        <dbReference type="PROSITE" id="PS51186"/>
    </source>
</evidence>
<feature type="domain" description="N-acetyltransferase" evidence="3">
    <location>
        <begin position="6"/>
        <end position="155"/>
    </location>
</feature>
<dbReference type="GO" id="GO:0016747">
    <property type="term" value="F:acyltransferase activity, transferring groups other than amino-acyl groups"/>
    <property type="evidence" value="ECO:0007669"/>
    <property type="project" value="InterPro"/>
</dbReference>
<dbReference type="Pfam" id="PF00583">
    <property type="entry name" value="Acetyltransf_1"/>
    <property type="match status" value="1"/>
</dbReference>
<dbReference type="STRING" id="1685382.AVJ23_14395"/>
<dbReference type="Gene3D" id="3.40.630.30">
    <property type="match status" value="1"/>
</dbReference>
<proteinExistence type="predicted"/>
<reference evidence="4 5" key="1">
    <citation type="submission" date="2015-12" db="EMBL/GenBank/DDBJ databases">
        <authorList>
            <person name="Shamseldin A."/>
            <person name="Moawad H."/>
            <person name="Abd El-Rahim W.M."/>
            <person name="Sadowsky M.J."/>
        </authorList>
    </citation>
    <scope>NUCLEOTIDE SEQUENCE [LARGE SCALE GENOMIC DNA]</scope>
    <source>
        <strain evidence="4 5">SJ5A-1</strain>
    </source>
</reference>
<dbReference type="OrthoDB" id="9789603at2"/>
<protein>
    <submittedName>
        <fullName evidence="4">GNAT family acetyltransferase</fullName>
    </submittedName>
</protein>
<dbReference type="PANTHER" id="PTHR43877:SF2">
    <property type="entry name" value="AMINOALKYLPHOSPHONATE N-ACETYLTRANSFERASE-RELATED"/>
    <property type="match status" value="1"/>
</dbReference>
<comment type="caution">
    <text evidence="4">The sequence shown here is derived from an EMBL/GenBank/DDBJ whole genome shotgun (WGS) entry which is preliminary data.</text>
</comment>
<dbReference type="PROSITE" id="PS51186">
    <property type="entry name" value="GNAT"/>
    <property type="match status" value="1"/>
</dbReference>
<name>A0A0W7WHH6_9RHOB</name>
<evidence type="ECO:0000313" key="4">
    <source>
        <dbReference type="EMBL" id="KUF09934.1"/>
    </source>
</evidence>
<dbReference type="InterPro" id="IPR000182">
    <property type="entry name" value="GNAT_dom"/>
</dbReference>
<dbReference type="CDD" id="cd04301">
    <property type="entry name" value="NAT_SF"/>
    <property type="match status" value="1"/>
</dbReference>
<organism evidence="4 5">
    <name type="scientific">Pseudoponticoccus marisrubri</name>
    <dbReference type="NCBI Taxonomy" id="1685382"/>
    <lineage>
        <taxon>Bacteria</taxon>
        <taxon>Pseudomonadati</taxon>
        <taxon>Pseudomonadota</taxon>
        <taxon>Alphaproteobacteria</taxon>
        <taxon>Rhodobacterales</taxon>
        <taxon>Roseobacteraceae</taxon>
        <taxon>Pseudoponticoccus</taxon>
    </lineage>
</organism>
<evidence type="ECO:0000256" key="1">
    <source>
        <dbReference type="ARBA" id="ARBA00022679"/>
    </source>
</evidence>
<dbReference type="InterPro" id="IPR016181">
    <property type="entry name" value="Acyl_CoA_acyltransferase"/>
</dbReference>
<dbReference type="PANTHER" id="PTHR43877">
    <property type="entry name" value="AMINOALKYLPHOSPHONATE N-ACETYLTRANSFERASE-RELATED-RELATED"/>
    <property type="match status" value="1"/>
</dbReference>
<accession>A0A0W7WHH6</accession>
<dbReference type="AlphaFoldDB" id="A0A0W7WHH6"/>
<dbReference type="EMBL" id="LPXO01000009">
    <property type="protein sequence ID" value="KUF09934.1"/>
    <property type="molecule type" value="Genomic_DNA"/>
</dbReference>
<dbReference type="SUPFAM" id="SSF55729">
    <property type="entry name" value="Acyl-CoA N-acyltransferases (Nat)"/>
    <property type="match status" value="1"/>
</dbReference>
<dbReference type="InterPro" id="IPR050832">
    <property type="entry name" value="Bact_Acetyltransf"/>
</dbReference>
<dbReference type="Proteomes" id="UP000054396">
    <property type="component" value="Unassembled WGS sequence"/>
</dbReference>
<evidence type="ECO:0000313" key="5">
    <source>
        <dbReference type="Proteomes" id="UP000054396"/>
    </source>
</evidence>
<keyword evidence="2" id="KW-0012">Acyltransferase</keyword>
<dbReference type="RefSeq" id="WP_058862911.1">
    <property type="nucleotide sequence ID" value="NZ_LPXO01000009.1"/>
</dbReference>
<keyword evidence="5" id="KW-1185">Reference proteome</keyword>
<keyword evidence="1 4" id="KW-0808">Transferase</keyword>
<gene>
    <name evidence="4" type="ORF">AVJ23_14395</name>
</gene>
<evidence type="ECO:0000256" key="2">
    <source>
        <dbReference type="ARBA" id="ARBA00023315"/>
    </source>
</evidence>
<sequence length="155" mass="16935">MTAPALSIRPARTEDLPALIALYADDDLGRTREAGTPDPAYQSAFAVIDADPNHMLLVGEQDGRAVATLLLSFLPGLSRHGAWRAQIESMRVASDLRGHGLGQLLLDWALAEARRRGCALVQLTSDRSRPAAHRFYERAGFEATHLGYKMTLETP</sequence>